<keyword evidence="4 8" id="KW-0812">Transmembrane</keyword>
<comment type="subcellular location">
    <subcellularLocation>
        <location evidence="1">Cell membrane</location>
        <topology evidence="1">Multi-pass membrane protein</topology>
    </subcellularLocation>
</comment>
<dbReference type="InterPro" id="IPR028362">
    <property type="entry name" value="AlgI"/>
</dbReference>
<evidence type="ECO:0000256" key="4">
    <source>
        <dbReference type="ARBA" id="ARBA00022692"/>
    </source>
</evidence>
<keyword evidence="5 8" id="KW-1133">Transmembrane helix</keyword>
<dbReference type="InterPro" id="IPR051085">
    <property type="entry name" value="MB_O-acyltransferase"/>
</dbReference>
<dbReference type="Pfam" id="PF03062">
    <property type="entry name" value="MBOAT"/>
    <property type="match status" value="1"/>
</dbReference>
<feature type="transmembrane region" description="Helical" evidence="8">
    <location>
        <begin position="171"/>
        <end position="189"/>
    </location>
</feature>
<feature type="transmembrane region" description="Helical" evidence="8">
    <location>
        <begin position="504"/>
        <end position="529"/>
    </location>
</feature>
<name>A0ABT3L455_9CYAN</name>
<comment type="caution">
    <text evidence="9">The sequence shown here is derived from an EMBL/GenBank/DDBJ whole genome shotgun (WGS) entry which is preliminary data.</text>
</comment>
<feature type="transmembrane region" description="Helical" evidence="8">
    <location>
        <begin position="418"/>
        <end position="435"/>
    </location>
</feature>
<sequence length="532" mass="61137">MSFVDTLYGFFLCLLVPLYWHYGRFTPAFNLNTQGNVTTAKVDINDPSESTQKRRQWLLLLASLFFYALLQVYYIPFLLLAALLNYKLAKAMEARSRGCLQPQYSQLSNQEWEEMQRFWNSRATQMLVIGIVLNILILIIFRYLPFLFGIIDDVLNIPLAQFSSNWLRTNLIVPLGISFFTFECIAYLVDVYRGAPASYSFLQFASYKLFFPKLISGPITRFHQFNNQLKESQALTNSLFTEGLWLMACGILKKALIADSLGIFVDLCYGNLERAGSGDLWLAIIGYGLQLYFDFSGYVDMARGSAMLLGFQLPENFNSPYFTTSIAAFWRRWHMTLGDWLRNYLYFPLGGSRKGLMRTCINLFLIMFLAGIWHGAAWGYVIWGVIHGLALVIHRLTEQVSQVFTGFGRWWKSIPGTVCAWMITQFMVFLSWVFFRLPNVQQANLVFSRLFNHRADVQFAHKVYGEALGMGRSDLVWLVLALVMIMTFLYLVKRGLKVQLSSPVKMALVPVCIFMVWILAPGGGLPYIYFDF</sequence>
<feature type="transmembrane region" description="Helical" evidence="8">
    <location>
        <begin position="57"/>
        <end position="86"/>
    </location>
</feature>
<evidence type="ECO:0000256" key="8">
    <source>
        <dbReference type="SAM" id="Phobius"/>
    </source>
</evidence>
<evidence type="ECO:0000256" key="3">
    <source>
        <dbReference type="ARBA" id="ARBA00022475"/>
    </source>
</evidence>
<dbReference type="Proteomes" id="UP001526426">
    <property type="component" value="Unassembled WGS sequence"/>
</dbReference>
<evidence type="ECO:0000256" key="7">
    <source>
        <dbReference type="PIRNR" id="PIRNR016636"/>
    </source>
</evidence>
<dbReference type="InterPro" id="IPR024194">
    <property type="entry name" value="Ac/AlaTfrase_AlgI/DltB"/>
</dbReference>
<keyword evidence="10" id="KW-1185">Reference proteome</keyword>
<evidence type="ECO:0000313" key="10">
    <source>
        <dbReference type="Proteomes" id="UP001526426"/>
    </source>
</evidence>
<accession>A0ABT3L455</accession>
<comment type="similarity">
    <text evidence="2 7">Belongs to the membrane-bound acyltransferase family.</text>
</comment>
<dbReference type="EMBL" id="JAIHOM010000032">
    <property type="protein sequence ID" value="MCW6036290.1"/>
    <property type="molecule type" value="Genomic_DNA"/>
</dbReference>
<keyword evidence="3 7" id="KW-1003">Cell membrane</keyword>
<protein>
    <submittedName>
        <fullName evidence="9">MBOAT family protein</fullName>
    </submittedName>
</protein>
<proteinExistence type="inferred from homology"/>
<keyword evidence="7" id="KW-0012">Acyltransferase</keyword>
<evidence type="ECO:0000313" key="9">
    <source>
        <dbReference type="EMBL" id="MCW6036290.1"/>
    </source>
</evidence>
<organism evidence="9 10">
    <name type="scientific">Spirulina subsalsa FACHB-351</name>
    <dbReference type="NCBI Taxonomy" id="234711"/>
    <lineage>
        <taxon>Bacteria</taxon>
        <taxon>Bacillati</taxon>
        <taxon>Cyanobacteriota</taxon>
        <taxon>Cyanophyceae</taxon>
        <taxon>Spirulinales</taxon>
        <taxon>Spirulinaceae</taxon>
        <taxon>Spirulina</taxon>
    </lineage>
</organism>
<dbReference type="PIRSF" id="PIRSF500217">
    <property type="entry name" value="AlgI"/>
    <property type="match status" value="1"/>
</dbReference>
<dbReference type="RefSeq" id="WP_265264039.1">
    <property type="nucleotide sequence ID" value="NZ_JAIHOM010000032.1"/>
</dbReference>
<dbReference type="PANTHER" id="PTHR13285:SF18">
    <property type="entry name" value="PROTEIN-CYSTEINE N-PALMITOYLTRANSFERASE RASP"/>
    <property type="match status" value="1"/>
</dbReference>
<feature type="transmembrane region" description="Helical" evidence="8">
    <location>
        <begin position="355"/>
        <end position="374"/>
    </location>
</feature>
<gene>
    <name evidence="9" type="ORF">K4A83_08390</name>
</gene>
<evidence type="ECO:0000256" key="5">
    <source>
        <dbReference type="ARBA" id="ARBA00022989"/>
    </source>
</evidence>
<reference evidence="9 10" key="1">
    <citation type="submission" date="2021-08" db="EMBL/GenBank/DDBJ databases">
        <title>Draft genome sequence of Spirulina subsalsa with high tolerance to salinity and hype-accumulation of phycocyanin.</title>
        <authorList>
            <person name="Pei H."/>
            <person name="Jiang L."/>
        </authorList>
    </citation>
    <scope>NUCLEOTIDE SEQUENCE [LARGE SCALE GENOMIC DNA]</scope>
    <source>
        <strain evidence="9 10">FACHB-351</strain>
    </source>
</reference>
<feature type="transmembrane region" description="Helical" evidence="8">
    <location>
        <begin position="475"/>
        <end position="492"/>
    </location>
</feature>
<feature type="transmembrane region" description="Helical" evidence="8">
    <location>
        <begin position="7"/>
        <end position="23"/>
    </location>
</feature>
<keyword evidence="7" id="KW-0808">Transferase</keyword>
<feature type="transmembrane region" description="Helical" evidence="8">
    <location>
        <begin position="126"/>
        <end position="151"/>
    </location>
</feature>
<evidence type="ECO:0000256" key="6">
    <source>
        <dbReference type="ARBA" id="ARBA00023136"/>
    </source>
</evidence>
<dbReference type="InterPro" id="IPR004299">
    <property type="entry name" value="MBOAT_fam"/>
</dbReference>
<dbReference type="PANTHER" id="PTHR13285">
    <property type="entry name" value="ACYLTRANSFERASE"/>
    <property type="match status" value="1"/>
</dbReference>
<evidence type="ECO:0000256" key="2">
    <source>
        <dbReference type="ARBA" id="ARBA00010323"/>
    </source>
</evidence>
<evidence type="ECO:0000256" key="1">
    <source>
        <dbReference type="ARBA" id="ARBA00004651"/>
    </source>
</evidence>
<dbReference type="PIRSF" id="PIRSF016636">
    <property type="entry name" value="AlgI_DltB"/>
    <property type="match status" value="1"/>
</dbReference>
<keyword evidence="6 7" id="KW-0472">Membrane</keyword>